<name>A0ABP8LTW3_9BACT</name>
<comment type="caution">
    <text evidence="1">The sequence shown here is derived from an EMBL/GenBank/DDBJ whole genome shotgun (WGS) entry which is preliminary data.</text>
</comment>
<dbReference type="RefSeq" id="WP_345026886.1">
    <property type="nucleotide sequence ID" value="NZ_BAABEY010000011.1"/>
</dbReference>
<keyword evidence="2" id="KW-1185">Reference proteome</keyword>
<proteinExistence type="predicted"/>
<protein>
    <submittedName>
        <fullName evidence="1">Uncharacterized protein</fullName>
    </submittedName>
</protein>
<sequence length="58" mass="6538">MDLLISSVLIKGLGRSVVILFRNGKSEKKVNREAMYFEKRQQEAGAAMSAEEVPELLR</sequence>
<accession>A0ABP8LTW3</accession>
<reference evidence="2" key="1">
    <citation type="journal article" date="2019" name="Int. J. Syst. Evol. Microbiol.">
        <title>The Global Catalogue of Microorganisms (GCM) 10K type strain sequencing project: providing services to taxonomists for standard genome sequencing and annotation.</title>
        <authorList>
            <consortium name="The Broad Institute Genomics Platform"/>
            <consortium name="The Broad Institute Genome Sequencing Center for Infectious Disease"/>
            <person name="Wu L."/>
            <person name="Ma J."/>
        </authorList>
    </citation>
    <scope>NUCLEOTIDE SEQUENCE [LARGE SCALE GENOMIC DNA]</scope>
    <source>
        <strain evidence="2">JCM 31920</strain>
    </source>
</reference>
<dbReference type="EMBL" id="BAABEY010000011">
    <property type="protein sequence ID" value="GAA4434336.1"/>
    <property type="molecule type" value="Genomic_DNA"/>
</dbReference>
<dbReference type="Proteomes" id="UP001501508">
    <property type="component" value="Unassembled WGS sequence"/>
</dbReference>
<evidence type="ECO:0000313" key="2">
    <source>
        <dbReference type="Proteomes" id="UP001501508"/>
    </source>
</evidence>
<gene>
    <name evidence="1" type="ORF">GCM10023091_09110</name>
</gene>
<evidence type="ECO:0000313" key="1">
    <source>
        <dbReference type="EMBL" id="GAA4434336.1"/>
    </source>
</evidence>
<organism evidence="1 2">
    <name type="scientific">Ravibacter arvi</name>
    <dbReference type="NCBI Taxonomy" id="2051041"/>
    <lineage>
        <taxon>Bacteria</taxon>
        <taxon>Pseudomonadati</taxon>
        <taxon>Bacteroidota</taxon>
        <taxon>Cytophagia</taxon>
        <taxon>Cytophagales</taxon>
        <taxon>Spirosomataceae</taxon>
        <taxon>Ravibacter</taxon>
    </lineage>
</organism>